<accession>X1HXC3</accession>
<sequence length="54" mass="6519">MKQLNLIDYLKTKKCGRCEKVKPISEFYKYKNKLRSQCKECEKEWGKNEMGRGE</sequence>
<gene>
    <name evidence="1" type="ORF">S03H2_47876</name>
</gene>
<evidence type="ECO:0000313" key="1">
    <source>
        <dbReference type="EMBL" id="GAH74816.1"/>
    </source>
</evidence>
<reference evidence="1" key="1">
    <citation type="journal article" date="2014" name="Front. Microbiol.">
        <title>High frequency of phylogenetically diverse reductive dehalogenase-homologous genes in deep subseafloor sedimentary metagenomes.</title>
        <authorList>
            <person name="Kawai M."/>
            <person name="Futagami T."/>
            <person name="Toyoda A."/>
            <person name="Takaki Y."/>
            <person name="Nishi S."/>
            <person name="Hori S."/>
            <person name="Arai W."/>
            <person name="Tsubouchi T."/>
            <person name="Morono Y."/>
            <person name="Uchiyama I."/>
            <person name="Ito T."/>
            <person name="Fujiyama A."/>
            <person name="Inagaki F."/>
            <person name="Takami H."/>
        </authorList>
    </citation>
    <scope>NUCLEOTIDE SEQUENCE</scope>
    <source>
        <strain evidence="1">Expedition CK06-06</strain>
    </source>
</reference>
<dbReference type="AlphaFoldDB" id="X1HXC3"/>
<protein>
    <submittedName>
        <fullName evidence="1">Uncharacterized protein</fullName>
    </submittedName>
</protein>
<organism evidence="1">
    <name type="scientific">marine sediment metagenome</name>
    <dbReference type="NCBI Taxonomy" id="412755"/>
    <lineage>
        <taxon>unclassified sequences</taxon>
        <taxon>metagenomes</taxon>
        <taxon>ecological metagenomes</taxon>
    </lineage>
</organism>
<proteinExistence type="predicted"/>
<name>X1HXC3_9ZZZZ</name>
<comment type="caution">
    <text evidence="1">The sequence shown here is derived from an EMBL/GenBank/DDBJ whole genome shotgun (WGS) entry which is preliminary data.</text>
</comment>
<dbReference type="EMBL" id="BARU01030140">
    <property type="protein sequence ID" value="GAH74816.1"/>
    <property type="molecule type" value="Genomic_DNA"/>
</dbReference>